<evidence type="ECO:0000256" key="2">
    <source>
        <dbReference type="ARBA" id="ARBA00022840"/>
    </source>
</evidence>
<dbReference type="SMART" id="SM00129">
    <property type="entry name" value="KISc"/>
    <property type="match status" value="1"/>
</dbReference>
<keyword evidence="1 4" id="KW-0547">Nucleotide-binding</keyword>
<accession>A0AAE0BE27</accession>
<dbReference type="PRINTS" id="PR00380">
    <property type="entry name" value="KINESINHEAVY"/>
</dbReference>
<dbReference type="GO" id="GO:0005874">
    <property type="term" value="C:microtubule"/>
    <property type="evidence" value="ECO:0007669"/>
    <property type="project" value="UniProtKB-KW"/>
</dbReference>
<evidence type="ECO:0000256" key="5">
    <source>
        <dbReference type="RuleBase" id="RU000394"/>
    </source>
</evidence>
<proteinExistence type="inferred from homology"/>
<dbReference type="Pfam" id="PF00225">
    <property type="entry name" value="Kinesin"/>
    <property type="match status" value="1"/>
</dbReference>
<evidence type="ECO:0000259" key="6">
    <source>
        <dbReference type="PROSITE" id="PS50067"/>
    </source>
</evidence>
<dbReference type="SUPFAM" id="SSF52540">
    <property type="entry name" value="P-loop containing nucleoside triphosphate hydrolases"/>
    <property type="match status" value="1"/>
</dbReference>
<keyword evidence="5" id="KW-0493">Microtubule</keyword>
<evidence type="ECO:0000313" key="8">
    <source>
        <dbReference type="Proteomes" id="UP001190700"/>
    </source>
</evidence>
<dbReference type="GO" id="GO:0007018">
    <property type="term" value="P:microtubule-based movement"/>
    <property type="evidence" value="ECO:0007669"/>
    <property type="project" value="InterPro"/>
</dbReference>
<evidence type="ECO:0000256" key="3">
    <source>
        <dbReference type="ARBA" id="ARBA00023175"/>
    </source>
</evidence>
<dbReference type="InterPro" id="IPR027640">
    <property type="entry name" value="Kinesin-like_fam"/>
</dbReference>
<dbReference type="EMBL" id="LGRX02035428">
    <property type="protein sequence ID" value="KAK3234898.1"/>
    <property type="molecule type" value="Genomic_DNA"/>
</dbReference>
<dbReference type="InterPro" id="IPR001752">
    <property type="entry name" value="Kinesin_motor_dom"/>
</dbReference>
<comment type="caution">
    <text evidence="7">The sequence shown here is derived from an EMBL/GenBank/DDBJ whole genome shotgun (WGS) entry which is preliminary data.</text>
</comment>
<reference evidence="7 8" key="1">
    <citation type="journal article" date="2015" name="Genome Biol. Evol.">
        <title>Comparative Genomics of a Bacterivorous Green Alga Reveals Evolutionary Causalities and Consequences of Phago-Mixotrophic Mode of Nutrition.</title>
        <authorList>
            <person name="Burns J.A."/>
            <person name="Paasch A."/>
            <person name="Narechania A."/>
            <person name="Kim E."/>
        </authorList>
    </citation>
    <scope>NUCLEOTIDE SEQUENCE [LARGE SCALE GENOMIC DNA]</scope>
    <source>
        <strain evidence="7 8">PLY_AMNH</strain>
    </source>
</reference>
<dbReference type="GO" id="GO:0008017">
    <property type="term" value="F:microtubule binding"/>
    <property type="evidence" value="ECO:0007669"/>
    <property type="project" value="InterPro"/>
</dbReference>
<keyword evidence="3 4" id="KW-0505">Motor protein</keyword>
<evidence type="ECO:0000256" key="4">
    <source>
        <dbReference type="PROSITE-ProRule" id="PRU00283"/>
    </source>
</evidence>
<gene>
    <name evidence="7" type="ORF">CYMTET_54874</name>
</gene>
<dbReference type="PANTHER" id="PTHR24115">
    <property type="entry name" value="KINESIN-RELATED"/>
    <property type="match status" value="1"/>
</dbReference>
<dbReference type="GO" id="GO:0005524">
    <property type="term" value="F:ATP binding"/>
    <property type="evidence" value="ECO:0007669"/>
    <property type="project" value="UniProtKB-UniRule"/>
</dbReference>
<dbReference type="PROSITE" id="PS00411">
    <property type="entry name" value="KINESIN_MOTOR_1"/>
    <property type="match status" value="1"/>
</dbReference>
<dbReference type="GO" id="GO:0016887">
    <property type="term" value="F:ATP hydrolysis activity"/>
    <property type="evidence" value="ECO:0007669"/>
    <property type="project" value="TreeGrafter"/>
</dbReference>
<sequence>MDDGGLGVVRIKPLGVGMSDQGALQASKDVEFCSQSSRLVVDGRQFTYPSHVIAPTMNNQEMYDAFMPNRVEAFLQGINVNIMAYGQTGSGKTHTMFGPPGIMARAAAREFGDEVCPDYGMFPRGLIAIFEAVELMRQSGEAAVLTASAVELANDGNRDMLCPSQVVRDPKEKKVWDSAQLGVALDRSSEPPRLYGMTELTLDGRESLIPVFAGIATRNTAATKMNDASSRSHCFVYLTLRVYDSTADAIRTSRFQFCDLAGSERLEEAHGEACNPFKDGGEVMNGFGTNFTLMMLSSCARQLVEARRKRKMKSFSFRTFLVDLVMLLKESMTGTASTACFVCLSQAPANLSQSKYALDFGEVFANLSMRPEARPREPRKKLVRATRELLQEAEKVAVAAIESLDGPNPEHHTLLAQMTRFGDRPAQPYFQRGRFNA</sequence>
<dbReference type="GO" id="GO:0005871">
    <property type="term" value="C:kinesin complex"/>
    <property type="evidence" value="ECO:0007669"/>
    <property type="project" value="TreeGrafter"/>
</dbReference>
<keyword evidence="8" id="KW-1185">Reference proteome</keyword>
<comment type="similarity">
    <text evidence="4 5">Belongs to the TRAFAC class myosin-kinesin ATPase superfamily. Kinesin family.</text>
</comment>
<dbReference type="InterPro" id="IPR027417">
    <property type="entry name" value="P-loop_NTPase"/>
</dbReference>
<dbReference type="AlphaFoldDB" id="A0AAE0BE27"/>
<organism evidence="7 8">
    <name type="scientific">Cymbomonas tetramitiformis</name>
    <dbReference type="NCBI Taxonomy" id="36881"/>
    <lineage>
        <taxon>Eukaryota</taxon>
        <taxon>Viridiplantae</taxon>
        <taxon>Chlorophyta</taxon>
        <taxon>Pyramimonadophyceae</taxon>
        <taxon>Pyramimonadales</taxon>
        <taxon>Pyramimonadaceae</taxon>
        <taxon>Cymbomonas</taxon>
    </lineage>
</organism>
<keyword evidence="2 4" id="KW-0067">ATP-binding</keyword>
<dbReference type="GO" id="GO:0003777">
    <property type="term" value="F:microtubule motor activity"/>
    <property type="evidence" value="ECO:0007669"/>
    <property type="project" value="InterPro"/>
</dbReference>
<dbReference type="Proteomes" id="UP001190700">
    <property type="component" value="Unassembled WGS sequence"/>
</dbReference>
<name>A0AAE0BE27_9CHLO</name>
<protein>
    <recommendedName>
        <fullName evidence="5">Kinesin-like protein</fullName>
    </recommendedName>
</protein>
<evidence type="ECO:0000256" key="1">
    <source>
        <dbReference type="ARBA" id="ARBA00022741"/>
    </source>
</evidence>
<dbReference type="InterPro" id="IPR019821">
    <property type="entry name" value="Kinesin_motor_CS"/>
</dbReference>
<dbReference type="PROSITE" id="PS50067">
    <property type="entry name" value="KINESIN_MOTOR_2"/>
    <property type="match status" value="1"/>
</dbReference>
<feature type="binding site" evidence="4">
    <location>
        <begin position="86"/>
        <end position="93"/>
    </location>
    <ligand>
        <name>ATP</name>
        <dbReference type="ChEBI" id="CHEBI:30616"/>
    </ligand>
</feature>
<evidence type="ECO:0000313" key="7">
    <source>
        <dbReference type="EMBL" id="KAK3234898.1"/>
    </source>
</evidence>
<feature type="domain" description="Kinesin motor" evidence="6">
    <location>
        <begin position="4"/>
        <end position="367"/>
    </location>
</feature>
<dbReference type="InterPro" id="IPR036961">
    <property type="entry name" value="Kinesin_motor_dom_sf"/>
</dbReference>
<dbReference type="Gene3D" id="3.40.850.10">
    <property type="entry name" value="Kinesin motor domain"/>
    <property type="match status" value="1"/>
</dbReference>